<feature type="domain" description="Phage tail tape measure protein" evidence="5">
    <location>
        <begin position="283"/>
        <end position="469"/>
    </location>
</feature>
<feature type="coiled-coil region" evidence="2">
    <location>
        <begin position="1306"/>
        <end position="1340"/>
    </location>
</feature>
<keyword evidence="4" id="KW-1133">Transmembrane helix</keyword>
<feature type="coiled-coil region" evidence="2">
    <location>
        <begin position="15"/>
        <end position="70"/>
    </location>
</feature>
<dbReference type="PANTHER" id="PTHR21524:SF5">
    <property type="entry name" value="SPECTRIN REPEAT CONTAINING NUCLEAR ENVELOPE PROTEIN 2"/>
    <property type="match status" value="1"/>
</dbReference>
<keyword evidence="1" id="KW-1188">Viral release from host cell</keyword>
<dbReference type="GO" id="GO:0006997">
    <property type="term" value="P:nucleus organization"/>
    <property type="evidence" value="ECO:0007669"/>
    <property type="project" value="TreeGrafter"/>
</dbReference>
<feature type="coiled-coil region" evidence="2">
    <location>
        <begin position="522"/>
        <end position="549"/>
    </location>
</feature>
<feature type="region of interest" description="Disordered" evidence="3">
    <location>
        <begin position="918"/>
        <end position="942"/>
    </location>
</feature>
<dbReference type="GO" id="GO:0098003">
    <property type="term" value="P:viral tail assembly"/>
    <property type="evidence" value="ECO:0007669"/>
    <property type="project" value="UniProtKB-KW"/>
</dbReference>
<keyword evidence="4" id="KW-0812">Transmembrane</keyword>
<reference evidence="6" key="1">
    <citation type="journal article" date="2021" name="Proc. Natl. Acad. Sci. U.S.A.">
        <title>A Catalog of Tens of Thousands of Viruses from Human Metagenomes Reveals Hidden Associations with Chronic Diseases.</title>
        <authorList>
            <person name="Tisza M.J."/>
            <person name="Buck C.B."/>
        </authorList>
    </citation>
    <scope>NUCLEOTIDE SEQUENCE</scope>
    <source>
        <strain evidence="6">CtEIp38</strain>
    </source>
</reference>
<evidence type="ECO:0000259" key="5">
    <source>
        <dbReference type="Pfam" id="PF10145"/>
    </source>
</evidence>
<dbReference type="Gene3D" id="1.10.287.1490">
    <property type="match status" value="1"/>
</dbReference>
<dbReference type="InterPro" id="IPR010090">
    <property type="entry name" value="Phage_tape_meas"/>
</dbReference>
<evidence type="ECO:0000256" key="2">
    <source>
        <dbReference type="SAM" id="Coils"/>
    </source>
</evidence>
<feature type="compositionally biased region" description="Polar residues" evidence="3">
    <location>
        <begin position="918"/>
        <end position="932"/>
    </location>
</feature>
<keyword evidence="1" id="KW-1245">Viral tail assembly</keyword>
<accession>A0A8S5QEF7</accession>
<keyword evidence="4" id="KW-0472">Membrane</keyword>
<feature type="coiled-coil region" evidence="2">
    <location>
        <begin position="948"/>
        <end position="980"/>
    </location>
</feature>
<evidence type="ECO:0000313" key="6">
    <source>
        <dbReference type="EMBL" id="DAE17259.1"/>
    </source>
</evidence>
<dbReference type="EMBL" id="BK015638">
    <property type="protein sequence ID" value="DAE17259.1"/>
    <property type="molecule type" value="Genomic_DNA"/>
</dbReference>
<name>A0A8S5QEF7_9CAUD</name>
<dbReference type="NCBIfam" id="TIGR01760">
    <property type="entry name" value="tape_meas_TP901"/>
    <property type="match status" value="1"/>
</dbReference>
<evidence type="ECO:0000256" key="1">
    <source>
        <dbReference type="ARBA" id="ARBA00022465"/>
    </source>
</evidence>
<organism evidence="6">
    <name type="scientific">Siphoviridae sp. ctEIp38</name>
    <dbReference type="NCBI Taxonomy" id="2825394"/>
    <lineage>
        <taxon>Viruses</taxon>
        <taxon>Duplodnaviria</taxon>
        <taxon>Heunggongvirae</taxon>
        <taxon>Uroviricota</taxon>
        <taxon>Caudoviricetes</taxon>
    </lineage>
</organism>
<keyword evidence="2" id="KW-0175">Coiled coil</keyword>
<protein>
    <submittedName>
        <fullName evidence="6">Tail tape measure protein</fullName>
    </submittedName>
</protein>
<proteinExistence type="predicted"/>
<dbReference type="GO" id="GO:0019894">
    <property type="term" value="F:kinesin binding"/>
    <property type="evidence" value="ECO:0007669"/>
    <property type="project" value="TreeGrafter"/>
</dbReference>
<sequence length="1540" mass="169987">MATTQQFETVVKLNTQQAKNELAALQKTVEDLKKKKAEALRDNGSTVKDINRINKEIKSAEANVKAYRSNVSDTIETLNNLSSASVGDIERVSRVLKRQMKSVTSPKEYEELERHIADCTARLDELKRSSHATMSQYNRAIAEAEQRTKKWDDENKLINATLNNISGSSLRKLETSLKLVNEQLQDADRGSDAYKKLTKDAKKLKTQIEAINKEQSASKSLFRRSVDVFNVNWGVISQAIAAVTGLSYTIRQCSANYALMDEQMVDVIKYTGLAKDKVEDLNESFKQMNTRTPREKLNQLAGDAGRLGITTQEAVGEFVDAADKINVALGDDLGDDAVKNIGKLAQMFGDDKSKGLRGAMLATGSVVNELAQSSSASAGYLVDFTARLAGVGKQAGLTQQQIMGFASVLDQNMQQDETAATAMQNLIAKIFQEPAKFAALAGKSVKEFTTLLKTDANEALLQFFGAMKKHGGFDSLAPMFDQMGMDGSRCVSVFSVMADKLADIKTAQDIANDAYAKGTSVIDEFNTQMTSAQAQLDMAKKKFKDLSIELGKELQPVVKYTISGVSLLIKTLYQLIVFTKAHIGTITTLSLSIAAVTLVYKAQAVQLGINLAWEKIFYAYTATSNALLTAKAAILKSLKTAYYLLTFQVKKAKIAMDEMRAASISNPYAVLLTVILALGAGIYYLVKSIREHNKAAYENQLAVQKMRATHKDMTEAQKEASQSVAEEKTRLAQLTNIVNSNAYSYDEKKRAMIALEKIVPGYHRNLNNEAKLMESNNKAIKQYVDNLNNAAMAQALYNKMVELQGKKFDLDQEISRHKLSAKAVQAEIDRHPDYYNGTQQQVVYTSFGTMLPTGQRVATQANIAKHKELDQWNDAVKESEHSAAIVEARIKNINVYLKKNVGVAKQYTAILAKGGSGSSAVSPDWNPNTSKVGSYVDPKETKKREAAAKKQEREMKAATKAAYQAEIKAAKDKTDQEQANNIMAYSQGEKTYTEFLDTQHDIATRGYESLMAVYKKYGTEYGQWQEKIADERRKREEDHSKALISDIELNRQREIEAANRDYNDINSNIYHDEEALNERLFEIDMSALADRIAALKEGSQEWLDARAELTQRDNERQLYLEQHYADLLSRYKEEWATKDIKEQERITLKGLDLLHEKGLLKESEYQDMLKQIKLHYAEQESEQELHDSNGEKFKRNAKSAYNTASNKAKASWSDDHPEGSKVMDFVTSDVDIYKSTLANIKSMEEEGLISHQEAMAAMGEATADMCNGLVAKFQAAMDAISPLMSAMSSYYSAQSDYEVSVTEKKYEKLINAAGNNTAKAKKLEEKKEKEVAKIKSKYARKQAAMQIAQAIAQTAISAIAAYSSAMQGVPYPANMVLAPIAAGIAAAAGAIQIATIKKQQQAQAAGYYEGGFTGGSRYRREAGVVHEGEFVANHNAVNNPSILPALRLIDEAQRNNTVSSLTAADISRSVGQGGATVVSAPSVVVNTDNSDIKATLDDTRNTIDALSAQIAEGIEAKVYIDGPHGVAKNLDNFKKMQART</sequence>
<feature type="transmembrane region" description="Helical" evidence="4">
    <location>
        <begin position="668"/>
        <end position="686"/>
    </location>
</feature>
<dbReference type="Pfam" id="PF10145">
    <property type="entry name" value="PhageMin_Tail"/>
    <property type="match status" value="1"/>
</dbReference>
<dbReference type="PANTHER" id="PTHR21524">
    <property type="entry name" value="SPECTRIN REPEAT CONTAINING NUCLEAR ENVELOPE PROTEIN 2"/>
    <property type="match status" value="1"/>
</dbReference>
<feature type="coiled-coil region" evidence="2">
    <location>
        <begin position="109"/>
        <end position="214"/>
    </location>
</feature>
<evidence type="ECO:0000256" key="4">
    <source>
        <dbReference type="SAM" id="Phobius"/>
    </source>
</evidence>
<dbReference type="GO" id="GO:0007010">
    <property type="term" value="P:cytoskeleton organization"/>
    <property type="evidence" value="ECO:0007669"/>
    <property type="project" value="TreeGrafter"/>
</dbReference>
<evidence type="ECO:0000256" key="3">
    <source>
        <dbReference type="SAM" id="MobiDB-lite"/>
    </source>
</evidence>